<feature type="compositionally biased region" description="Basic and acidic residues" evidence="1">
    <location>
        <begin position="95"/>
        <end position="107"/>
    </location>
</feature>
<dbReference type="AlphaFoldDB" id="A0A7T4EF45"/>
<evidence type="ECO:0000256" key="1">
    <source>
        <dbReference type="SAM" id="MobiDB-lite"/>
    </source>
</evidence>
<feature type="region of interest" description="Disordered" evidence="1">
    <location>
        <begin position="87"/>
        <end position="107"/>
    </location>
</feature>
<dbReference type="GeneID" id="92759504"/>
<proteinExistence type="predicted"/>
<sequence>MKLVAMNGNEPITTSLIIAEGTENQHASVLRLVRENLEDFEEFGRVGFEIQTFETAGGPQNRTIAVAEKLGLKPPVDESLGLELKTRNGVQALGAEKEKETGENPWH</sequence>
<dbReference type="Proteomes" id="UP000596145">
    <property type="component" value="Chromosome"/>
</dbReference>
<dbReference type="Pfam" id="PF09669">
    <property type="entry name" value="Phage_pRha"/>
    <property type="match status" value="1"/>
</dbReference>
<accession>A0A7T4EF45</accession>
<evidence type="ECO:0000313" key="3">
    <source>
        <dbReference type="Proteomes" id="UP000596145"/>
    </source>
</evidence>
<dbReference type="RefSeq" id="WP_084036964.1">
    <property type="nucleotide sequence ID" value="NZ_CP066007.1"/>
</dbReference>
<dbReference type="EMBL" id="CP066007">
    <property type="protein sequence ID" value="QQB46224.1"/>
    <property type="molecule type" value="Genomic_DNA"/>
</dbReference>
<evidence type="ECO:0000313" key="2">
    <source>
        <dbReference type="EMBL" id="QQB46224.1"/>
    </source>
</evidence>
<protein>
    <submittedName>
        <fullName evidence="2">Rha family transcriptional regulator</fullName>
    </submittedName>
</protein>
<reference evidence="2 3" key="1">
    <citation type="submission" date="2020-12" db="EMBL/GenBank/DDBJ databases">
        <title>FDA dAtabase for Regulatory Grade micrObial Sequences (FDA-ARGOS): Supporting development and validation of Infectious Disease Dx tests.</title>
        <authorList>
            <person name="Sproer C."/>
            <person name="Gronow S."/>
            <person name="Severitt S."/>
            <person name="Schroder I."/>
            <person name="Tallon L."/>
            <person name="Sadzewicz L."/>
            <person name="Zhao X."/>
            <person name="Boylan J."/>
            <person name="Ott S."/>
            <person name="Bowen H."/>
            <person name="Vavikolanu K."/>
            <person name="Mehta A."/>
            <person name="Aluvathingal J."/>
            <person name="Nadendla S."/>
            <person name="Lowell S."/>
            <person name="Myers T."/>
            <person name="Yan Y."/>
            <person name="Sichtig H."/>
        </authorList>
    </citation>
    <scope>NUCLEOTIDE SEQUENCE [LARGE SCALE GENOMIC DNA]</scope>
    <source>
        <strain evidence="2 3">FDAARGOS_1053</strain>
    </source>
</reference>
<name>A0A7T4EF45_9CORY</name>
<gene>
    <name evidence="2" type="ORF">I6I10_12385</name>
</gene>
<organism evidence="2 3">
    <name type="scientific">Corynebacterium glucuronolyticum</name>
    <dbReference type="NCBI Taxonomy" id="39791"/>
    <lineage>
        <taxon>Bacteria</taxon>
        <taxon>Bacillati</taxon>
        <taxon>Actinomycetota</taxon>
        <taxon>Actinomycetes</taxon>
        <taxon>Mycobacteriales</taxon>
        <taxon>Corynebacteriaceae</taxon>
        <taxon>Corynebacterium</taxon>
    </lineage>
</organism>
<dbReference type="InterPro" id="IPR014054">
    <property type="entry name" value="Phage_regulatory_Rha"/>
</dbReference>